<dbReference type="InterPro" id="IPR010791">
    <property type="entry name" value="AttH_dom"/>
</dbReference>
<evidence type="ECO:0000256" key="1">
    <source>
        <dbReference type="SAM" id="SignalP"/>
    </source>
</evidence>
<feature type="signal peptide" evidence="1">
    <location>
        <begin position="1"/>
        <end position="20"/>
    </location>
</feature>
<evidence type="ECO:0000313" key="4">
    <source>
        <dbReference type="Proteomes" id="UP000240883"/>
    </source>
</evidence>
<dbReference type="Gene3D" id="2.40.370.10">
    <property type="entry name" value="AttH-like domain"/>
    <property type="match status" value="2"/>
</dbReference>
<reference evidence="3 4" key="1">
    <citation type="journal article" date="2018" name="Front. Microbiol.">
        <title>Genome-Wide Analysis of Corynespora cassiicola Leaf Fall Disease Putative Effectors.</title>
        <authorList>
            <person name="Lopez D."/>
            <person name="Ribeiro S."/>
            <person name="Label P."/>
            <person name="Fumanal B."/>
            <person name="Venisse J.S."/>
            <person name="Kohler A."/>
            <person name="de Oliveira R.R."/>
            <person name="Labutti K."/>
            <person name="Lipzen A."/>
            <person name="Lail K."/>
            <person name="Bauer D."/>
            <person name="Ohm R.A."/>
            <person name="Barry K.W."/>
            <person name="Spatafora J."/>
            <person name="Grigoriev I.V."/>
            <person name="Martin F.M."/>
            <person name="Pujade-Renaud V."/>
        </authorList>
    </citation>
    <scope>NUCLEOTIDE SEQUENCE [LARGE SCALE GENOMIC DNA]</scope>
    <source>
        <strain evidence="3 4">Philippines</strain>
    </source>
</reference>
<accession>A0A2T2P8A9</accession>
<dbReference type="OrthoDB" id="5295747at2759"/>
<evidence type="ECO:0000313" key="3">
    <source>
        <dbReference type="EMBL" id="PSN73806.1"/>
    </source>
</evidence>
<keyword evidence="4" id="KW-1185">Reference proteome</keyword>
<dbReference type="Pfam" id="PF07143">
    <property type="entry name" value="CrtC"/>
    <property type="match status" value="1"/>
</dbReference>
<organism evidence="3 4">
    <name type="scientific">Corynespora cassiicola Philippines</name>
    <dbReference type="NCBI Taxonomy" id="1448308"/>
    <lineage>
        <taxon>Eukaryota</taxon>
        <taxon>Fungi</taxon>
        <taxon>Dikarya</taxon>
        <taxon>Ascomycota</taxon>
        <taxon>Pezizomycotina</taxon>
        <taxon>Dothideomycetes</taxon>
        <taxon>Pleosporomycetidae</taxon>
        <taxon>Pleosporales</taxon>
        <taxon>Corynesporascaceae</taxon>
        <taxon>Corynespora</taxon>
    </lineage>
</organism>
<dbReference type="EMBL" id="KZ678128">
    <property type="protein sequence ID" value="PSN73806.1"/>
    <property type="molecule type" value="Genomic_DNA"/>
</dbReference>
<evidence type="ECO:0000259" key="2">
    <source>
        <dbReference type="Pfam" id="PF07143"/>
    </source>
</evidence>
<keyword evidence="1" id="KW-0732">Signal</keyword>
<dbReference type="PANTHER" id="PTHR40617">
    <property type="entry name" value="TERPENE CYCLASE ASQC"/>
    <property type="match status" value="1"/>
</dbReference>
<name>A0A2T2P8A9_CORCC</name>
<dbReference type="InterPro" id="IPR053112">
    <property type="entry name" value="Fungal_Dehydratase/Hydratase"/>
</dbReference>
<dbReference type="PANTHER" id="PTHR40617:SF1">
    <property type="entry name" value="ATTH DOMAIN-CONTAINING PROTEIN-RELATED"/>
    <property type="match status" value="1"/>
</dbReference>
<feature type="domain" description="AttH" evidence="2">
    <location>
        <begin position="101"/>
        <end position="206"/>
    </location>
</feature>
<gene>
    <name evidence="3" type="ORF">BS50DRAFT_566739</name>
</gene>
<dbReference type="Proteomes" id="UP000240883">
    <property type="component" value="Unassembled WGS sequence"/>
</dbReference>
<dbReference type="SUPFAM" id="SSF159245">
    <property type="entry name" value="AttH-like"/>
    <property type="match status" value="1"/>
</dbReference>
<feature type="chain" id="PRO_5015691810" description="AttH domain-containing protein" evidence="1">
    <location>
        <begin position="21"/>
        <end position="334"/>
    </location>
</feature>
<sequence length="334" mass="37664">MVVALVTLFTLFWVFSRVTSYHFRPDQHDTWKNTRIPSLIDLSEDQNNGSYWSSAFVTTTTRQQFLIVHHQFGSVCKSSVLDLKSLEYWKHVVSCEINATSKTVTSESLNIQFSNFSITSNASDKISELRLSAKSPNYSFTLNVHGRTSKVLLNGGNGVIAWGQDHAECSHWSLPAAQTSGKLALGANRPLDLLPSESFTWYDHQIITAPPPNFTWFEVHFPSTEIRVSIWAYDWPNSSQAWRYATVRIGEQTTLVLPYKLSPSLKETWTSPASNSTFPQAWKLEFENGDHLNLRSVKGDQEIQPGTWTGFVVAENSHFFGQKTGFGVGDVVYL</sequence>
<proteinExistence type="predicted"/>
<protein>
    <recommendedName>
        <fullName evidence="2">AttH domain-containing protein</fullName>
    </recommendedName>
</protein>
<dbReference type="InterPro" id="IPR023374">
    <property type="entry name" value="AttH-like_dom_sf"/>
</dbReference>
<dbReference type="STRING" id="1448308.A0A2T2P8A9"/>
<dbReference type="AlphaFoldDB" id="A0A2T2P8A9"/>